<evidence type="ECO:0000259" key="1">
    <source>
        <dbReference type="Pfam" id="PF26138"/>
    </source>
</evidence>
<feature type="domain" description="DUF8040" evidence="1">
    <location>
        <begin position="123"/>
        <end position="218"/>
    </location>
</feature>
<feature type="non-terminal residue" evidence="2">
    <location>
        <position position="247"/>
    </location>
</feature>
<gene>
    <name evidence="2" type="ORF">IFM89_004979</name>
</gene>
<evidence type="ECO:0000313" key="2">
    <source>
        <dbReference type="EMBL" id="KAF9604273.1"/>
    </source>
</evidence>
<organism evidence="2 3">
    <name type="scientific">Coptis chinensis</name>
    <dbReference type="NCBI Taxonomy" id="261450"/>
    <lineage>
        <taxon>Eukaryota</taxon>
        <taxon>Viridiplantae</taxon>
        <taxon>Streptophyta</taxon>
        <taxon>Embryophyta</taxon>
        <taxon>Tracheophyta</taxon>
        <taxon>Spermatophyta</taxon>
        <taxon>Magnoliopsida</taxon>
        <taxon>Ranunculales</taxon>
        <taxon>Ranunculaceae</taxon>
        <taxon>Coptidoideae</taxon>
        <taxon>Coptis</taxon>
    </lineage>
</organism>
<name>A0A835HVX8_9MAGN</name>
<reference evidence="2 3" key="1">
    <citation type="submission" date="2020-10" db="EMBL/GenBank/DDBJ databases">
        <title>The Coptis chinensis genome and diversification of protoberbering-type alkaloids.</title>
        <authorList>
            <person name="Wang B."/>
            <person name="Shu S."/>
            <person name="Song C."/>
            <person name="Liu Y."/>
        </authorList>
    </citation>
    <scope>NUCLEOTIDE SEQUENCE [LARGE SCALE GENOMIC DNA]</scope>
    <source>
        <strain evidence="2">HL-2020</strain>
        <tissue evidence="2">Leaf</tissue>
    </source>
</reference>
<evidence type="ECO:0000313" key="3">
    <source>
        <dbReference type="Proteomes" id="UP000631114"/>
    </source>
</evidence>
<sequence length="247" mass="28458">MEKETQNVKGQSSKRTVWTPPMDKIFMKLMVAALKKNHSAIRTLIDQSGFGWDNDREMVYADDDQVLCNTIEIYYLLNKCVDRGYTMSDDSDEEDMIMQAACVTTMLTAGYYQYYVNKIPCRTSALSGTEWVEEVLTGHGARCQENFCMEKHVFLRLCDILQTKGLLTHSDTVQVEEQLAIFMYTISHNERNRTIQERFQHSGETISRHFNNVLNATVALSEDFLQPAGSSTPKILDSGYRFYPYFK</sequence>
<dbReference type="PANTHER" id="PTHR22930">
    <property type="match status" value="1"/>
</dbReference>
<dbReference type="InterPro" id="IPR058353">
    <property type="entry name" value="DUF8040"/>
</dbReference>
<dbReference type="Proteomes" id="UP000631114">
    <property type="component" value="Unassembled WGS sequence"/>
</dbReference>
<dbReference type="OrthoDB" id="1681765at2759"/>
<dbReference type="EMBL" id="JADFTS010000005">
    <property type="protein sequence ID" value="KAF9604273.1"/>
    <property type="molecule type" value="Genomic_DNA"/>
</dbReference>
<comment type="caution">
    <text evidence="2">The sequence shown here is derived from an EMBL/GenBank/DDBJ whole genome shotgun (WGS) entry which is preliminary data.</text>
</comment>
<protein>
    <recommendedName>
        <fullName evidence="1">DUF8040 domain-containing protein</fullName>
    </recommendedName>
</protein>
<dbReference type="InterPro" id="IPR045249">
    <property type="entry name" value="HARBI1-like"/>
</dbReference>
<proteinExistence type="predicted"/>
<dbReference type="PANTHER" id="PTHR22930:SF259">
    <property type="entry name" value="OS08G0106900 PROTEIN"/>
    <property type="match status" value="1"/>
</dbReference>
<keyword evidence="3" id="KW-1185">Reference proteome</keyword>
<accession>A0A835HVX8</accession>
<dbReference type="AlphaFoldDB" id="A0A835HVX8"/>
<dbReference type="Pfam" id="PF26138">
    <property type="entry name" value="DUF8040"/>
    <property type="match status" value="1"/>
</dbReference>